<evidence type="ECO:0000313" key="2">
    <source>
        <dbReference type="EMBL" id="NBI07262.1"/>
    </source>
</evidence>
<proteinExistence type="predicted"/>
<accession>A0A845R1G1</accession>
<keyword evidence="2" id="KW-0808">Transferase</keyword>
<evidence type="ECO:0000313" key="3">
    <source>
        <dbReference type="Proteomes" id="UP000467132"/>
    </source>
</evidence>
<dbReference type="SUPFAM" id="SSF55729">
    <property type="entry name" value="Acyl-CoA N-acyltransferases (Nat)"/>
    <property type="match status" value="1"/>
</dbReference>
<name>A0A845R1G1_9CLOT</name>
<dbReference type="InterPro" id="IPR000182">
    <property type="entry name" value="GNAT_dom"/>
</dbReference>
<evidence type="ECO:0000259" key="1">
    <source>
        <dbReference type="PROSITE" id="PS51186"/>
    </source>
</evidence>
<organism evidence="2 3">
    <name type="scientific">Senegalia massiliensis</name>
    <dbReference type="NCBI Taxonomy" id="1720316"/>
    <lineage>
        <taxon>Bacteria</taxon>
        <taxon>Bacillati</taxon>
        <taxon>Bacillota</taxon>
        <taxon>Clostridia</taxon>
        <taxon>Eubacteriales</taxon>
        <taxon>Clostridiaceae</taxon>
        <taxon>Senegalia</taxon>
    </lineage>
</organism>
<dbReference type="EMBL" id="QXXA01000011">
    <property type="protein sequence ID" value="NBI07262.1"/>
    <property type="molecule type" value="Genomic_DNA"/>
</dbReference>
<dbReference type="Proteomes" id="UP000467132">
    <property type="component" value="Unassembled WGS sequence"/>
</dbReference>
<dbReference type="OrthoDB" id="9796381at2"/>
<dbReference type="InterPro" id="IPR016181">
    <property type="entry name" value="Acyl_CoA_acyltransferase"/>
</dbReference>
<dbReference type="Gene3D" id="3.40.630.30">
    <property type="match status" value="1"/>
</dbReference>
<comment type="caution">
    <text evidence="2">The sequence shown here is derived from an EMBL/GenBank/DDBJ whole genome shotgun (WGS) entry which is preliminary data.</text>
</comment>
<keyword evidence="3" id="KW-1185">Reference proteome</keyword>
<feature type="domain" description="N-acetyltransferase" evidence="1">
    <location>
        <begin position="1"/>
        <end position="168"/>
    </location>
</feature>
<reference evidence="2 3" key="1">
    <citation type="submission" date="2018-08" db="EMBL/GenBank/DDBJ databases">
        <title>Murine metabolic-syndrome-specific gut microbial biobank.</title>
        <authorList>
            <person name="Liu C."/>
        </authorList>
    </citation>
    <scope>NUCLEOTIDE SEQUENCE [LARGE SCALE GENOMIC DNA]</scope>
    <source>
        <strain evidence="2 3">583</strain>
    </source>
</reference>
<gene>
    <name evidence="2" type="ORF">D3Z33_10415</name>
</gene>
<dbReference type="RefSeq" id="WP_160197732.1">
    <property type="nucleotide sequence ID" value="NZ_QXXA01000011.1"/>
</dbReference>
<dbReference type="Pfam" id="PF00583">
    <property type="entry name" value="Acetyltransf_1"/>
    <property type="match status" value="1"/>
</dbReference>
<protein>
    <submittedName>
        <fullName evidence="2">GNAT family N-acetyltransferase</fullName>
    </submittedName>
</protein>
<dbReference type="GO" id="GO:0016747">
    <property type="term" value="F:acyltransferase activity, transferring groups other than amino-acyl groups"/>
    <property type="evidence" value="ECO:0007669"/>
    <property type="project" value="InterPro"/>
</dbReference>
<sequence length="169" mass="19953">MKFRLAEFKDIDEIMDIITKAQNYMHSEGIPQWTNGYPNSDTIKEDINNGYSYLLEQNQKIYVTGSVNFEGEETYDNIYEGEWLTHDKYAVIHRIAIDMDYKSSGMSTEFLKEVETLSKKKNIYSIKIDTHRKNKSMQKFLKKNGFKYCGIIYIKDGSERFAYEKTLEK</sequence>
<dbReference type="PROSITE" id="PS51186">
    <property type="entry name" value="GNAT"/>
    <property type="match status" value="1"/>
</dbReference>
<dbReference type="AlphaFoldDB" id="A0A845R1G1"/>